<feature type="compositionally biased region" description="Basic residues" evidence="1">
    <location>
        <begin position="299"/>
        <end position="324"/>
    </location>
</feature>
<reference evidence="2" key="2">
    <citation type="submission" date="2023-06" db="EMBL/GenBank/DDBJ databases">
        <authorList>
            <consortium name="Lawrence Berkeley National Laboratory"/>
            <person name="Haridas S."/>
            <person name="Hensen N."/>
            <person name="Bonometti L."/>
            <person name="Westerberg I."/>
            <person name="Brannstrom I.O."/>
            <person name="Guillou S."/>
            <person name="Cros-Aarteil S."/>
            <person name="Calhoun S."/>
            <person name="Kuo A."/>
            <person name="Mondo S."/>
            <person name="Pangilinan J."/>
            <person name="Riley R."/>
            <person name="Labutti K."/>
            <person name="Andreopoulos B."/>
            <person name="Lipzen A."/>
            <person name="Chen C."/>
            <person name="Yanf M."/>
            <person name="Daum C."/>
            <person name="Ng V."/>
            <person name="Clum A."/>
            <person name="Steindorff A."/>
            <person name="Ohm R."/>
            <person name="Martin F."/>
            <person name="Silar P."/>
            <person name="Natvig D."/>
            <person name="Lalanne C."/>
            <person name="Gautier V."/>
            <person name="Ament-Velasquez S.L."/>
            <person name="Kruys A."/>
            <person name="Hutchinson M.I."/>
            <person name="Powell A.J."/>
            <person name="Barry K."/>
            <person name="Miller A.N."/>
            <person name="Grigoriev I.V."/>
            <person name="Debuchy R."/>
            <person name="Gladieux P."/>
            <person name="Thoren M.H."/>
            <person name="Johannesson H."/>
        </authorList>
    </citation>
    <scope>NUCLEOTIDE SEQUENCE</scope>
    <source>
        <strain evidence="2">CBS 314.62</strain>
    </source>
</reference>
<evidence type="ECO:0000256" key="1">
    <source>
        <dbReference type="SAM" id="MobiDB-lite"/>
    </source>
</evidence>
<keyword evidence="3" id="KW-1185">Reference proteome</keyword>
<dbReference type="AlphaFoldDB" id="A0AAE0XHQ2"/>
<reference evidence="2" key="1">
    <citation type="journal article" date="2023" name="Mol. Phylogenet. Evol.">
        <title>Genome-scale phylogeny and comparative genomics of the fungal order Sordariales.</title>
        <authorList>
            <person name="Hensen N."/>
            <person name="Bonometti L."/>
            <person name="Westerberg I."/>
            <person name="Brannstrom I.O."/>
            <person name="Guillou S."/>
            <person name="Cros-Aarteil S."/>
            <person name="Calhoun S."/>
            <person name="Haridas S."/>
            <person name="Kuo A."/>
            <person name="Mondo S."/>
            <person name="Pangilinan J."/>
            <person name="Riley R."/>
            <person name="LaButti K."/>
            <person name="Andreopoulos B."/>
            <person name="Lipzen A."/>
            <person name="Chen C."/>
            <person name="Yan M."/>
            <person name="Daum C."/>
            <person name="Ng V."/>
            <person name="Clum A."/>
            <person name="Steindorff A."/>
            <person name="Ohm R.A."/>
            <person name="Martin F."/>
            <person name="Silar P."/>
            <person name="Natvig D.O."/>
            <person name="Lalanne C."/>
            <person name="Gautier V."/>
            <person name="Ament-Velasquez S.L."/>
            <person name="Kruys A."/>
            <person name="Hutchinson M.I."/>
            <person name="Powell A.J."/>
            <person name="Barry K."/>
            <person name="Miller A.N."/>
            <person name="Grigoriev I.V."/>
            <person name="Debuchy R."/>
            <person name="Gladieux P."/>
            <person name="Hiltunen Thoren M."/>
            <person name="Johannesson H."/>
        </authorList>
    </citation>
    <scope>NUCLEOTIDE SEQUENCE</scope>
    <source>
        <strain evidence="2">CBS 314.62</strain>
    </source>
</reference>
<accession>A0AAE0XHQ2</accession>
<gene>
    <name evidence="2" type="ORF">B0T22DRAFT_476297</name>
</gene>
<evidence type="ECO:0000313" key="2">
    <source>
        <dbReference type="EMBL" id="KAK3693450.1"/>
    </source>
</evidence>
<feature type="compositionally biased region" description="Polar residues" evidence="1">
    <location>
        <begin position="395"/>
        <end position="407"/>
    </location>
</feature>
<dbReference type="Proteomes" id="UP001270362">
    <property type="component" value="Unassembled WGS sequence"/>
</dbReference>
<proteinExistence type="predicted"/>
<evidence type="ECO:0000313" key="3">
    <source>
        <dbReference type="Proteomes" id="UP001270362"/>
    </source>
</evidence>
<sequence>MPLPDYIQQFIDGNHFERPDAAPPDTAENIAQYPKDKRVEYIKNLLAQNTHLQEDLKEELKSKFDIALFLTRIEVQLGMSTNDSNSHQQFLALEHALVYVDQKGFETHVAVWTNLVQRQMTMLRICAIYDHIRDPEVEAAFNEIARLGSGDKISLERMVAGASIRNVLSLWEGNPVKPTGAELLGWIDDDLAMKLAGDDSEDPQDLIRGPESFLTKYFKGQLTEAFQASYARRLRRIQRHAHKASDGDGGRGRSRQPHTSTSKSKRDPSNHPFKSFFRGFTSVLRGNSSSRRLKEPPRRPSRKRTMTKHAQRPKSRATTRHKTSKGKEKAHADPSSSKRHTVSSSNHAAASRQPRDGRAPACSGGSGQEQDVRQLRGGGRKGLKGGVTAWPDGTAQATYATHSHSGT</sequence>
<dbReference type="EMBL" id="JAULSO010000001">
    <property type="protein sequence ID" value="KAK3693450.1"/>
    <property type="molecule type" value="Genomic_DNA"/>
</dbReference>
<organism evidence="2 3">
    <name type="scientific">Podospora appendiculata</name>
    <dbReference type="NCBI Taxonomy" id="314037"/>
    <lineage>
        <taxon>Eukaryota</taxon>
        <taxon>Fungi</taxon>
        <taxon>Dikarya</taxon>
        <taxon>Ascomycota</taxon>
        <taxon>Pezizomycotina</taxon>
        <taxon>Sordariomycetes</taxon>
        <taxon>Sordariomycetidae</taxon>
        <taxon>Sordariales</taxon>
        <taxon>Podosporaceae</taxon>
        <taxon>Podospora</taxon>
    </lineage>
</organism>
<protein>
    <submittedName>
        <fullName evidence="2">Uncharacterized protein</fullName>
    </submittedName>
</protein>
<name>A0AAE0XHQ2_9PEZI</name>
<feature type="region of interest" description="Disordered" evidence="1">
    <location>
        <begin position="239"/>
        <end position="407"/>
    </location>
</feature>
<comment type="caution">
    <text evidence="2">The sequence shown here is derived from an EMBL/GenBank/DDBJ whole genome shotgun (WGS) entry which is preliminary data.</text>
</comment>